<reference evidence="5" key="1">
    <citation type="submission" date="2020-04" db="EMBL/GenBank/DDBJ databases">
        <authorList>
            <person name="Neveu A P."/>
        </authorList>
    </citation>
    <scope>NUCLEOTIDE SEQUENCE</scope>
    <source>
        <tissue evidence="5">Whole embryo</tissue>
    </source>
</reference>
<dbReference type="InterPro" id="IPR038765">
    <property type="entry name" value="Papain-like_cys_pep_sf"/>
</dbReference>
<proteinExistence type="evidence at transcript level"/>
<evidence type="ECO:0000313" key="5">
    <source>
        <dbReference type="EMBL" id="CAB3263303.1"/>
    </source>
</evidence>
<organism evidence="5">
    <name type="scientific">Phallusia mammillata</name>
    <dbReference type="NCBI Taxonomy" id="59560"/>
    <lineage>
        <taxon>Eukaryota</taxon>
        <taxon>Metazoa</taxon>
        <taxon>Chordata</taxon>
        <taxon>Tunicata</taxon>
        <taxon>Ascidiacea</taxon>
        <taxon>Phlebobranchia</taxon>
        <taxon>Ascidiidae</taxon>
        <taxon>Phallusia</taxon>
    </lineage>
</organism>
<comment type="similarity">
    <text evidence="1">Belongs to the peptidase C48 family.</text>
</comment>
<dbReference type="Pfam" id="PF02902">
    <property type="entry name" value="Peptidase_C48"/>
    <property type="match status" value="1"/>
</dbReference>
<keyword evidence="3" id="KW-0378">Hydrolase</keyword>
<dbReference type="InterPro" id="IPR003653">
    <property type="entry name" value="Peptidase_C48_C"/>
</dbReference>
<name>A0A6F9DK27_9ASCI</name>
<dbReference type="Gene3D" id="3.40.395.10">
    <property type="entry name" value="Adenoviral Proteinase, Chain A"/>
    <property type="match status" value="1"/>
</dbReference>
<evidence type="ECO:0000256" key="3">
    <source>
        <dbReference type="ARBA" id="ARBA00022801"/>
    </source>
</evidence>
<feature type="domain" description="Ubiquitin-like protease family profile" evidence="4">
    <location>
        <begin position="1"/>
        <end position="115"/>
    </location>
</feature>
<accession>A0A6F9DK27</accession>
<dbReference type="GO" id="GO:0008234">
    <property type="term" value="F:cysteine-type peptidase activity"/>
    <property type="evidence" value="ECO:0007669"/>
    <property type="project" value="InterPro"/>
</dbReference>
<evidence type="ECO:0000256" key="2">
    <source>
        <dbReference type="ARBA" id="ARBA00022670"/>
    </source>
</evidence>
<dbReference type="PROSITE" id="PS50600">
    <property type="entry name" value="ULP_PROTEASE"/>
    <property type="match status" value="1"/>
</dbReference>
<evidence type="ECO:0000259" key="4">
    <source>
        <dbReference type="PROSITE" id="PS50600"/>
    </source>
</evidence>
<gene>
    <name evidence="5" type="primary">LOC108950386</name>
</gene>
<dbReference type="AlphaFoldDB" id="A0A6F9DK27"/>
<protein>
    <submittedName>
        <fullName evidence="5">Uncharacterized protein LOC108950386</fullName>
    </submittedName>
</protein>
<sequence length="207" mass="23293">MTCATRRPPFQLACFICKTEALNYDNLLIISGTGSHWVLFVVDFKAKRLISINSLTSTTVENLVEGEIKIIQACYAVAQKEFNPEGWTVCECNDVPQQTNSTDCVVHVALNAFSIMNSIPIAKSVAYKKARNWLNSILTTDTTVERVMKTKSKDQLLCAVANVEKDWSCDCPIFPRSNKFFSGLFEIKDQPTLWDKCEDEHRQGGKV</sequence>
<dbReference type="GO" id="GO:0006508">
    <property type="term" value="P:proteolysis"/>
    <property type="evidence" value="ECO:0007669"/>
    <property type="project" value="UniProtKB-KW"/>
</dbReference>
<dbReference type="EMBL" id="LR787441">
    <property type="protein sequence ID" value="CAB3263303.1"/>
    <property type="molecule type" value="mRNA"/>
</dbReference>
<keyword evidence="2" id="KW-0645">Protease</keyword>
<evidence type="ECO:0000256" key="1">
    <source>
        <dbReference type="ARBA" id="ARBA00005234"/>
    </source>
</evidence>
<dbReference type="SUPFAM" id="SSF54001">
    <property type="entry name" value="Cysteine proteinases"/>
    <property type="match status" value="1"/>
</dbReference>